<dbReference type="EMBL" id="JABEZW010000012">
    <property type="protein sequence ID" value="MBA0781744.1"/>
    <property type="molecule type" value="Genomic_DNA"/>
</dbReference>
<name>A0A7J9F9W7_9ROSI</name>
<accession>A0A7J9F9W7</accession>
<sequence>MVTRYIQEIYVLGDRNLTKRCIVSERRPPENQTIHINFDAVYNPQQFRSASGLIVKDDSGKVLVSKSLLEKKVASLFAAEACVCSQAVRLGISTRVDSVEIKDDALTNRWDLEGKGNESLIERLRGLRITEEGASVTGLDLLSRNPCGLR</sequence>
<evidence type="ECO:0008006" key="3">
    <source>
        <dbReference type="Google" id="ProtNLM"/>
    </source>
</evidence>
<keyword evidence="2" id="KW-1185">Reference proteome</keyword>
<protein>
    <recommendedName>
        <fullName evidence="3">RNase H type-1 domain-containing protein</fullName>
    </recommendedName>
</protein>
<evidence type="ECO:0000313" key="1">
    <source>
        <dbReference type="EMBL" id="MBA0781744.1"/>
    </source>
</evidence>
<gene>
    <name evidence="1" type="ORF">Gotri_002634</name>
</gene>
<evidence type="ECO:0000313" key="2">
    <source>
        <dbReference type="Proteomes" id="UP000593568"/>
    </source>
</evidence>
<dbReference type="AlphaFoldDB" id="A0A7J9F9W7"/>
<comment type="caution">
    <text evidence="1">The sequence shown here is derived from an EMBL/GenBank/DDBJ whole genome shotgun (WGS) entry which is preliminary data.</text>
</comment>
<proteinExistence type="predicted"/>
<reference evidence="1 2" key="1">
    <citation type="journal article" date="2019" name="Genome Biol. Evol.">
        <title>Insights into the evolution of the New World diploid cottons (Gossypium, subgenus Houzingenia) based on genome sequencing.</title>
        <authorList>
            <person name="Grover C.E."/>
            <person name="Arick M.A. 2nd"/>
            <person name="Thrash A."/>
            <person name="Conover J.L."/>
            <person name="Sanders W.S."/>
            <person name="Peterson D.G."/>
            <person name="Frelichowski J.E."/>
            <person name="Scheffler J.A."/>
            <person name="Scheffler B.E."/>
            <person name="Wendel J.F."/>
        </authorList>
    </citation>
    <scope>NUCLEOTIDE SEQUENCE [LARGE SCALE GENOMIC DNA]</scope>
    <source>
        <strain evidence="1">8</strain>
        <tissue evidence="1">Leaf</tissue>
    </source>
</reference>
<dbReference type="Proteomes" id="UP000593568">
    <property type="component" value="Unassembled WGS sequence"/>
</dbReference>
<organism evidence="1 2">
    <name type="scientific">Gossypium trilobum</name>
    <dbReference type="NCBI Taxonomy" id="34281"/>
    <lineage>
        <taxon>Eukaryota</taxon>
        <taxon>Viridiplantae</taxon>
        <taxon>Streptophyta</taxon>
        <taxon>Embryophyta</taxon>
        <taxon>Tracheophyta</taxon>
        <taxon>Spermatophyta</taxon>
        <taxon>Magnoliopsida</taxon>
        <taxon>eudicotyledons</taxon>
        <taxon>Gunneridae</taxon>
        <taxon>Pentapetalae</taxon>
        <taxon>rosids</taxon>
        <taxon>malvids</taxon>
        <taxon>Malvales</taxon>
        <taxon>Malvaceae</taxon>
        <taxon>Malvoideae</taxon>
        <taxon>Gossypium</taxon>
    </lineage>
</organism>